<name>A0AA38VFU1_9PEZI</name>
<feature type="transmembrane region" description="Helical" evidence="2">
    <location>
        <begin position="26"/>
        <end position="48"/>
    </location>
</feature>
<dbReference type="Gene3D" id="1.20.1250.20">
    <property type="entry name" value="MFS general substrate transporter like domains"/>
    <property type="match status" value="1"/>
</dbReference>
<evidence type="ECO:0000313" key="3">
    <source>
        <dbReference type="EMBL" id="KAJ9130434.1"/>
    </source>
</evidence>
<reference evidence="3" key="1">
    <citation type="submission" date="2022-07" db="EMBL/GenBank/DDBJ databases">
        <title>Fungi with potential for degradation of polypropylene.</title>
        <authorList>
            <person name="Gostincar C."/>
        </authorList>
    </citation>
    <scope>NUCLEOTIDE SEQUENCE</scope>
    <source>
        <strain evidence="3">EXF-13308</strain>
    </source>
</reference>
<keyword evidence="2" id="KW-0472">Membrane</keyword>
<evidence type="ECO:0000256" key="1">
    <source>
        <dbReference type="SAM" id="MobiDB-lite"/>
    </source>
</evidence>
<dbReference type="InterPro" id="IPR050327">
    <property type="entry name" value="Proton-linked_MCT"/>
</dbReference>
<gene>
    <name evidence="3" type="ORF">NKR23_g12199</name>
</gene>
<comment type="caution">
    <text evidence="3">The sequence shown here is derived from an EMBL/GenBank/DDBJ whole genome shotgun (WGS) entry which is preliminary data.</text>
</comment>
<protein>
    <submittedName>
        <fullName evidence="3">Major facilitator superfamily domain-containing protein</fullName>
    </submittedName>
</protein>
<feature type="transmembrane region" description="Helical" evidence="2">
    <location>
        <begin position="270"/>
        <end position="294"/>
    </location>
</feature>
<sequence>MTQEETTFPEALDQAEADSEPPDGGYGWVIVGSCFILNAFTWGLTASFGVYLSKYISSEDFPSTRPLEFGLIGGLNFSCAMLLAPLATYLTRRNHHINPTQLALDVSLLRDRAVILLLLWAFVSMFGYIALLFSLSDFALSIGLSDKQATDIVGCLNLGTAIGRPITGIAGDRVSSVVMAGCLTFLCGLLCFILWLPANSFGLTIFFSILCGAILGVFWMTIGPLSAEVAGLKNLQSLLSLAWATIIIPTSCAEVITLQLRELSTPRAYLYPQIFAGISYIVSSGFMIGLWKVLRQRTNPSRNIGAESSLTEL</sequence>
<organism evidence="3 4">
    <name type="scientific">Pleurostoma richardsiae</name>
    <dbReference type="NCBI Taxonomy" id="41990"/>
    <lineage>
        <taxon>Eukaryota</taxon>
        <taxon>Fungi</taxon>
        <taxon>Dikarya</taxon>
        <taxon>Ascomycota</taxon>
        <taxon>Pezizomycotina</taxon>
        <taxon>Sordariomycetes</taxon>
        <taxon>Sordariomycetidae</taxon>
        <taxon>Calosphaeriales</taxon>
        <taxon>Pleurostomataceae</taxon>
        <taxon>Pleurostoma</taxon>
    </lineage>
</organism>
<feature type="transmembrane region" description="Helical" evidence="2">
    <location>
        <begin position="69"/>
        <end position="90"/>
    </location>
</feature>
<keyword evidence="4" id="KW-1185">Reference proteome</keyword>
<feature type="transmembrane region" description="Helical" evidence="2">
    <location>
        <begin position="113"/>
        <end position="135"/>
    </location>
</feature>
<feature type="region of interest" description="Disordered" evidence="1">
    <location>
        <begin position="1"/>
        <end position="20"/>
    </location>
</feature>
<feature type="transmembrane region" description="Helical" evidence="2">
    <location>
        <begin position="174"/>
        <end position="195"/>
    </location>
</feature>
<dbReference type="AlphaFoldDB" id="A0AA38VFU1"/>
<dbReference type="SUPFAM" id="SSF103473">
    <property type="entry name" value="MFS general substrate transporter"/>
    <property type="match status" value="1"/>
</dbReference>
<feature type="transmembrane region" description="Helical" evidence="2">
    <location>
        <begin position="201"/>
        <end position="226"/>
    </location>
</feature>
<evidence type="ECO:0000256" key="2">
    <source>
        <dbReference type="SAM" id="Phobius"/>
    </source>
</evidence>
<keyword evidence="2" id="KW-0812">Transmembrane</keyword>
<dbReference type="PANTHER" id="PTHR11360">
    <property type="entry name" value="MONOCARBOXYLATE TRANSPORTER"/>
    <property type="match status" value="1"/>
</dbReference>
<accession>A0AA38VFU1</accession>
<keyword evidence="2" id="KW-1133">Transmembrane helix</keyword>
<evidence type="ECO:0000313" key="4">
    <source>
        <dbReference type="Proteomes" id="UP001174694"/>
    </source>
</evidence>
<dbReference type="InterPro" id="IPR036259">
    <property type="entry name" value="MFS_trans_sf"/>
</dbReference>
<dbReference type="PANTHER" id="PTHR11360:SF315">
    <property type="entry name" value="TRANSPORTER MCH2-RELATED"/>
    <property type="match status" value="1"/>
</dbReference>
<feature type="transmembrane region" description="Helical" evidence="2">
    <location>
        <begin position="238"/>
        <end position="258"/>
    </location>
</feature>
<proteinExistence type="predicted"/>
<dbReference type="Proteomes" id="UP001174694">
    <property type="component" value="Unassembled WGS sequence"/>
</dbReference>
<dbReference type="EMBL" id="JANBVO010000089">
    <property type="protein sequence ID" value="KAJ9130434.1"/>
    <property type="molecule type" value="Genomic_DNA"/>
</dbReference>